<evidence type="ECO:0000259" key="1">
    <source>
        <dbReference type="Pfam" id="PF22751"/>
    </source>
</evidence>
<dbReference type="Pfam" id="PF22751">
    <property type="entry name" value="DUF488-N3a"/>
    <property type="match status" value="1"/>
</dbReference>
<evidence type="ECO:0000313" key="2">
    <source>
        <dbReference type="EMBL" id="KKN89799.1"/>
    </source>
</evidence>
<feature type="domain" description="DUF488" evidence="1">
    <location>
        <begin position="4"/>
        <end position="114"/>
    </location>
</feature>
<dbReference type="InterPro" id="IPR054495">
    <property type="entry name" value="DUF488-N3a"/>
</dbReference>
<sequence length="119" mass="14002">MPVKTKCLFDPPAKSDGKRILITRSWPKGIKEEKLQAEWCSEFAPTWGLLDDWKNGNLTWYEYGRRYESEIRYYSWPDLHALVGSANQETITLLCFEKESNPHCHRHILKAMIDGWAEE</sequence>
<dbReference type="EMBL" id="LAZR01000116">
    <property type="protein sequence ID" value="KKN89799.1"/>
    <property type="molecule type" value="Genomic_DNA"/>
</dbReference>
<dbReference type="PANTHER" id="PTHR36849">
    <property type="entry name" value="CYTOPLASMIC PROTEIN-RELATED"/>
    <property type="match status" value="1"/>
</dbReference>
<accession>A0A0F9UDS6</accession>
<name>A0A0F9UDS6_9ZZZZ</name>
<reference evidence="2" key="1">
    <citation type="journal article" date="2015" name="Nature">
        <title>Complex archaea that bridge the gap between prokaryotes and eukaryotes.</title>
        <authorList>
            <person name="Spang A."/>
            <person name="Saw J.H."/>
            <person name="Jorgensen S.L."/>
            <person name="Zaremba-Niedzwiedzka K."/>
            <person name="Martijn J."/>
            <person name="Lind A.E."/>
            <person name="van Eijk R."/>
            <person name="Schleper C."/>
            <person name="Guy L."/>
            <person name="Ettema T.J."/>
        </authorList>
    </citation>
    <scope>NUCLEOTIDE SEQUENCE</scope>
</reference>
<gene>
    <name evidence="2" type="ORF">LCGC14_0236470</name>
</gene>
<dbReference type="PANTHER" id="PTHR36849:SF1">
    <property type="entry name" value="CYTOPLASMIC PROTEIN"/>
    <property type="match status" value="1"/>
</dbReference>
<proteinExistence type="predicted"/>
<dbReference type="AlphaFoldDB" id="A0A0F9UDS6"/>
<protein>
    <recommendedName>
        <fullName evidence="1">DUF488 domain-containing protein</fullName>
    </recommendedName>
</protein>
<organism evidence="2">
    <name type="scientific">marine sediment metagenome</name>
    <dbReference type="NCBI Taxonomy" id="412755"/>
    <lineage>
        <taxon>unclassified sequences</taxon>
        <taxon>metagenomes</taxon>
        <taxon>ecological metagenomes</taxon>
    </lineage>
</organism>
<comment type="caution">
    <text evidence="2">The sequence shown here is derived from an EMBL/GenBank/DDBJ whole genome shotgun (WGS) entry which is preliminary data.</text>
</comment>
<dbReference type="InterPro" id="IPR052552">
    <property type="entry name" value="YeaO-like"/>
</dbReference>